<gene>
    <name evidence="1" type="ORF">MYCFIDRAFT_212172</name>
</gene>
<dbReference type="EMBL" id="KB446562">
    <property type="protein sequence ID" value="EME79240.1"/>
    <property type="molecule type" value="Genomic_DNA"/>
</dbReference>
<dbReference type="RefSeq" id="XP_007930013.1">
    <property type="nucleotide sequence ID" value="XM_007931822.1"/>
</dbReference>
<evidence type="ECO:0000313" key="1">
    <source>
        <dbReference type="EMBL" id="EME79240.1"/>
    </source>
</evidence>
<dbReference type="Proteomes" id="UP000016932">
    <property type="component" value="Unassembled WGS sequence"/>
</dbReference>
<protein>
    <submittedName>
        <fullName evidence="1">Uncharacterized protein</fullName>
    </submittedName>
</protein>
<dbReference type="VEuPathDB" id="FungiDB:MYCFIDRAFT_212172"/>
<accession>M2YNG9</accession>
<name>M2YNG9_PSEFD</name>
<reference evidence="1 2" key="1">
    <citation type="journal article" date="2012" name="PLoS Pathog.">
        <title>Diverse lifestyles and strategies of plant pathogenesis encoded in the genomes of eighteen Dothideomycetes fungi.</title>
        <authorList>
            <person name="Ohm R.A."/>
            <person name="Feau N."/>
            <person name="Henrissat B."/>
            <person name="Schoch C.L."/>
            <person name="Horwitz B.A."/>
            <person name="Barry K.W."/>
            <person name="Condon B.J."/>
            <person name="Copeland A.C."/>
            <person name="Dhillon B."/>
            <person name="Glaser F."/>
            <person name="Hesse C.N."/>
            <person name="Kosti I."/>
            <person name="LaButti K."/>
            <person name="Lindquist E.A."/>
            <person name="Lucas S."/>
            <person name="Salamov A.A."/>
            <person name="Bradshaw R.E."/>
            <person name="Ciuffetti L."/>
            <person name="Hamelin R.C."/>
            <person name="Kema G.H.J."/>
            <person name="Lawrence C."/>
            <person name="Scott J.A."/>
            <person name="Spatafora J.W."/>
            <person name="Turgeon B.G."/>
            <person name="de Wit P.J.G.M."/>
            <person name="Zhong S."/>
            <person name="Goodwin S.B."/>
            <person name="Grigoriev I.V."/>
        </authorList>
    </citation>
    <scope>NUCLEOTIDE SEQUENCE [LARGE SCALE GENOMIC DNA]</scope>
    <source>
        <strain evidence="1 2">CIRAD86</strain>
    </source>
</reference>
<organism evidence="1 2">
    <name type="scientific">Pseudocercospora fijiensis (strain CIRAD86)</name>
    <name type="common">Black leaf streak disease fungus</name>
    <name type="synonym">Mycosphaerella fijiensis</name>
    <dbReference type="NCBI Taxonomy" id="383855"/>
    <lineage>
        <taxon>Eukaryota</taxon>
        <taxon>Fungi</taxon>
        <taxon>Dikarya</taxon>
        <taxon>Ascomycota</taxon>
        <taxon>Pezizomycotina</taxon>
        <taxon>Dothideomycetes</taxon>
        <taxon>Dothideomycetidae</taxon>
        <taxon>Mycosphaerellales</taxon>
        <taxon>Mycosphaerellaceae</taxon>
        <taxon>Pseudocercospora</taxon>
    </lineage>
</organism>
<dbReference type="KEGG" id="pfj:MYCFIDRAFT_212172"/>
<dbReference type="GeneID" id="19337636"/>
<proteinExistence type="predicted"/>
<sequence length="103" mass="11503">MEKYDGPGGTMENNQKFNVHVALSGTKVTFTLILRSMTRLSGLSRNEDLTFAVWSIVPNFREGRVLVKVTENYRSSDIEVENGAVRKHFAVSNADLKKVKASV</sequence>
<evidence type="ECO:0000313" key="2">
    <source>
        <dbReference type="Proteomes" id="UP000016932"/>
    </source>
</evidence>
<keyword evidence="2" id="KW-1185">Reference proteome</keyword>
<dbReference type="HOGENOM" id="CLU_2264892_0_0_1"/>
<dbReference type="OrthoDB" id="3029913at2759"/>
<dbReference type="AlphaFoldDB" id="M2YNG9"/>